<comment type="caution">
    <text evidence="4">The sequence shown here is derived from an EMBL/GenBank/DDBJ whole genome shotgun (WGS) entry which is preliminary data.</text>
</comment>
<organism evidence="4 5">
    <name type="scientific">Paracoccus aurantius</name>
    <dbReference type="NCBI Taxonomy" id="3073814"/>
    <lineage>
        <taxon>Bacteria</taxon>
        <taxon>Pseudomonadati</taxon>
        <taxon>Pseudomonadota</taxon>
        <taxon>Alphaproteobacteria</taxon>
        <taxon>Rhodobacterales</taxon>
        <taxon>Paracoccaceae</taxon>
        <taxon>Paracoccus</taxon>
    </lineage>
</organism>
<comment type="cofactor">
    <cofactor evidence="1">
        <name>pyridoxal 5'-phosphate</name>
        <dbReference type="ChEBI" id="CHEBI:597326"/>
    </cofactor>
</comment>
<name>A0ABU2HWB6_9RHOB</name>
<dbReference type="Gene3D" id="3.40.640.10">
    <property type="entry name" value="Type I PLP-dependent aspartate aminotransferase-like (Major domain)"/>
    <property type="match status" value="1"/>
</dbReference>
<dbReference type="GO" id="GO:0008483">
    <property type="term" value="F:transaminase activity"/>
    <property type="evidence" value="ECO:0007669"/>
    <property type="project" value="UniProtKB-KW"/>
</dbReference>
<dbReference type="PANTHER" id="PTHR32328:SF0">
    <property type="entry name" value="L-SERYL-TRNA(SEC) SELENIUM TRANSFERASE"/>
    <property type="match status" value="1"/>
</dbReference>
<protein>
    <submittedName>
        <fullName evidence="4">Aminotransferase class V-fold PLP-dependent enzyme</fullName>
    </submittedName>
</protein>
<dbReference type="InterPro" id="IPR015421">
    <property type="entry name" value="PyrdxlP-dep_Trfase_major"/>
</dbReference>
<dbReference type="SUPFAM" id="SSF53383">
    <property type="entry name" value="PLP-dependent transferases"/>
    <property type="match status" value="1"/>
</dbReference>
<evidence type="ECO:0000313" key="4">
    <source>
        <dbReference type="EMBL" id="MDS9469351.1"/>
    </source>
</evidence>
<comment type="similarity">
    <text evidence="3">Belongs to the SelA family.</text>
</comment>
<dbReference type="RefSeq" id="WP_311161955.1">
    <property type="nucleotide sequence ID" value="NZ_JAVQLW010000003.1"/>
</dbReference>
<evidence type="ECO:0000256" key="3">
    <source>
        <dbReference type="ARBA" id="ARBA00044507"/>
    </source>
</evidence>
<dbReference type="InterPro" id="IPR015424">
    <property type="entry name" value="PyrdxlP-dep_Trfase"/>
</dbReference>
<dbReference type="InterPro" id="IPR018319">
    <property type="entry name" value="SelA-like"/>
</dbReference>
<dbReference type="PANTHER" id="PTHR32328">
    <property type="entry name" value="L-SERYL-TRNA(SEC) SELENIUM TRANSFERASE"/>
    <property type="match status" value="1"/>
</dbReference>
<dbReference type="EMBL" id="JAVQLW010000003">
    <property type="protein sequence ID" value="MDS9469351.1"/>
    <property type="molecule type" value="Genomic_DNA"/>
</dbReference>
<keyword evidence="5" id="KW-1185">Reference proteome</keyword>
<dbReference type="Pfam" id="PF03841">
    <property type="entry name" value="SelA"/>
    <property type="match status" value="1"/>
</dbReference>
<keyword evidence="2" id="KW-0663">Pyridoxal phosphate</keyword>
<evidence type="ECO:0000256" key="1">
    <source>
        <dbReference type="ARBA" id="ARBA00001933"/>
    </source>
</evidence>
<evidence type="ECO:0000256" key="2">
    <source>
        <dbReference type="ARBA" id="ARBA00022898"/>
    </source>
</evidence>
<reference evidence="5" key="1">
    <citation type="submission" date="2023-07" db="EMBL/GenBank/DDBJ databases">
        <title>Paracoccus sp. MBLB3053 whole genome sequence.</title>
        <authorList>
            <person name="Hwang C.Y."/>
            <person name="Cho E.-S."/>
            <person name="Seo M.-J."/>
        </authorList>
    </citation>
    <scope>NUCLEOTIDE SEQUENCE [LARGE SCALE GENOMIC DNA]</scope>
    <source>
        <strain evidence="5">MBLB3053</strain>
    </source>
</reference>
<dbReference type="Proteomes" id="UP001269144">
    <property type="component" value="Unassembled WGS sequence"/>
</dbReference>
<sequence length="411" mass="43607">MKDMQERHFGENEDWSWHRKHGYSPVINVSGTMTGLGASRAAADVASATAEAMGHFLKIHEIQTHASRVIAALTGAEAGCLTASASAGISLSIAGCMTGLNPARAEALPRDPGPRSEVAVQMGHLCGYGAPISTAIELTGATVRQIGQSTLAMDHQLEAALGPETAAALYVVSHHVVHYGQIPLRRFAEICHSNGVPVIVDAASEYDLRGFLQDGADLVIYSGHKFLGGPTSGIIAGRRDLVRAAYLQNMGIGRGMKIGKESMAGAIRAMERWMERDHAAIRAEEKAALDLWMSRLAGMPGILPRIVADPTRNPLDRLQVEIDPAQAGTTAAAVCRHLGELDPAIIVRDHETELGYFQLDPCNLAPGQAEMVGAVLAEVLRDAASIPVLPGDDDRARNGGARGYLGWLAEA</sequence>
<gene>
    <name evidence="4" type="ORF">RGQ15_17450</name>
</gene>
<keyword evidence="4" id="KW-0032">Aminotransferase</keyword>
<accession>A0ABU2HWB6</accession>
<evidence type="ECO:0000313" key="5">
    <source>
        <dbReference type="Proteomes" id="UP001269144"/>
    </source>
</evidence>
<proteinExistence type="inferred from homology"/>
<keyword evidence="4" id="KW-0808">Transferase</keyword>